<feature type="domain" description="Glycosyltransferase 2-like" evidence="8">
    <location>
        <begin position="48"/>
        <end position="214"/>
    </location>
</feature>
<dbReference type="FunFam" id="3.90.550.10:FF:000122">
    <property type="entry name" value="Dolichol-phosphate mannosyltransferase subunit 1"/>
    <property type="match status" value="1"/>
</dbReference>
<comment type="pathway">
    <text evidence="6">Protein modification; protein glycosylation.</text>
</comment>
<protein>
    <recommendedName>
        <fullName evidence="3 6">Dolichol-phosphate mannosyltransferase subunit 1</fullName>
        <ecNumber evidence="2 6">2.4.1.83</ecNumber>
    </recommendedName>
</protein>
<evidence type="ECO:0000256" key="3">
    <source>
        <dbReference type="ARBA" id="ARBA00014858"/>
    </source>
</evidence>
<evidence type="ECO:0000256" key="7">
    <source>
        <dbReference type="SAM" id="MobiDB-lite"/>
    </source>
</evidence>
<dbReference type="InterPro" id="IPR001173">
    <property type="entry name" value="Glyco_trans_2-like"/>
</dbReference>
<comment type="similarity">
    <text evidence="1 6">Belongs to the glycosyltransferase 2 family.</text>
</comment>
<dbReference type="EMBL" id="CASHTH010001174">
    <property type="protein sequence ID" value="CAI8012264.1"/>
    <property type="molecule type" value="Genomic_DNA"/>
</dbReference>
<dbReference type="PANTHER" id="PTHR43398">
    <property type="entry name" value="DOLICHOL-PHOSPHATE MANNOSYLTRANSFERASE SUBUNIT 1"/>
    <property type="match status" value="1"/>
</dbReference>
<dbReference type="GO" id="GO:0016020">
    <property type="term" value="C:membrane"/>
    <property type="evidence" value="ECO:0007669"/>
    <property type="project" value="GOC"/>
</dbReference>
<dbReference type="Gene3D" id="3.90.550.10">
    <property type="entry name" value="Spore Coat Polysaccharide Biosynthesis Protein SpsA, Chain A"/>
    <property type="match status" value="1"/>
</dbReference>
<dbReference type="GO" id="GO:0005783">
    <property type="term" value="C:endoplasmic reticulum"/>
    <property type="evidence" value="ECO:0007669"/>
    <property type="project" value="UniProtKB-SubCell"/>
</dbReference>
<comment type="function">
    <text evidence="6">Transfers mannose from GDP-mannose to dolichol monophosphate to form dolichol phosphate mannose (Dol-P-Man) which is the mannosyl donor in pathways leading to N-glycosylation, glycosyl phosphatidylinositol membrane anchoring, and O-mannosylation of proteins.</text>
</comment>
<reference evidence="9" key="1">
    <citation type="submission" date="2023-03" db="EMBL/GenBank/DDBJ databases">
        <authorList>
            <person name="Steffen K."/>
            <person name="Cardenas P."/>
        </authorList>
    </citation>
    <scope>NUCLEOTIDE SEQUENCE</scope>
</reference>
<dbReference type="InterPro" id="IPR039528">
    <property type="entry name" value="DPM1-like"/>
</dbReference>
<dbReference type="SUPFAM" id="SSF53448">
    <property type="entry name" value="Nucleotide-diphospho-sugar transferases"/>
    <property type="match status" value="1"/>
</dbReference>
<dbReference type="AlphaFoldDB" id="A0AA35W9G7"/>
<evidence type="ECO:0000256" key="4">
    <source>
        <dbReference type="ARBA" id="ARBA00022676"/>
    </source>
</evidence>
<accession>A0AA35W9G7</accession>
<evidence type="ECO:0000256" key="5">
    <source>
        <dbReference type="ARBA" id="ARBA00022679"/>
    </source>
</evidence>
<evidence type="ECO:0000256" key="6">
    <source>
        <dbReference type="RuleBase" id="RU365083"/>
    </source>
</evidence>
<keyword evidence="10" id="KW-1185">Reference proteome</keyword>
<sequence length="281" mass="31577">MAVRWRSLRGEYSSTDSGADSGNVRLSEFSAGRRDAPISEEKTASTAVVVPTYNEAENLPMLAERLFSLGLPDMRIIVVDDNSPDGTADVVRNLSERYDHRLDLIERPEKNGLGTAYKEGFRRAIEQGADYVFQMDADLSHAPEYIPEFLMALDNADVVVGSRYTDGGGVDKEWRFRRHALSALANFGIRAIVGLTVKDSTTGFKAFRAEALEAIDFDKFRCKGFGFQAEVAFACQRRGHRVVEFPITFYDRAKGESKLSLGIILEALWRLFLLRWQKKMS</sequence>
<evidence type="ECO:0000313" key="9">
    <source>
        <dbReference type="EMBL" id="CAI8012264.1"/>
    </source>
</evidence>
<dbReference type="Proteomes" id="UP001174909">
    <property type="component" value="Unassembled WGS sequence"/>
</dbReference>
<comment type="subunit">
    <text evidence="6">Component of the dolichol-phosphate mannose (DPM) synthase complex.</text>
</comment>
<keyword evidence="4 6" id="KW-0328">Glycosyltransferase</keyword>
<organism evidence="9 10">
    <name type="scientific">Geodia barretti</name>
    <name type="common">Barrett's horny sponge</name>
    <dbReference type="NCBI Taxonomy" id="519541"/>
    <lineage>
        <taxon>Eukaryota</taxon>
        <taxon>Metazoa</taxon>
        <taxon>Porifera</taxon>
        <taxon>Demospongiae</taxon>
        <taxon>Heteroscleromorpha</taxon>
        <taxon>Tetractinellida</taxon>
        <taxon>Astrophorina</taxon>
        <taxon>Geodiidae</taxon>
        <taxon>Geodia</taxon>
    </lineage>
</organism>
<comment type="catalytic activity">
    <reaction evidence="6">
        <text>a di-trans,poly-cis-dolichyl phosphate + GDP-alpha-D-mannose = a di-trans,poly-cis-dolichyl beta-D-mannosyl phosphate + GDP</text>
        <dbReference type="Rhea" id="RHEA:21184"/>
        <dbReference type="Rhea" id="RHEA-COMP:19498"/>
        <dbReference type="Rhea" id="RHEA-COMP:19501"/>
        <dbReference type="ChEBI" id="CHEBI:57527"/>
        <dbReference type="ChEBI" id="CHEBI:57683"/>
        <dbReference type="ChEBI" id="CHEBI:58189"/>
        <dbReference type="ChEBI" id="CHEBI:58211"/>
    </reaction>
</comment>
<dbReference type="CDD" id="cd06442">
    <property type="entry name" value="DPM1_like"/>
    <property type="match status" value="1"/>
</dbReference>
<evidence type="ECO:0000313" key="10">
    <source>
        <dbReference type="Proteomes" id="UP001174909"/>
    </source>
</evidence>
<comment type="caution">
    <text evidence="9">The sequence shown here is derived from an EMBL/GenBank/DDBJ whole genome shotgun (WGS) entry which is preliminary data.</text>
</comment>
<evidence type="ECO:0000256" key="1">
    <source>
        <dbReference type="ARBA" id="ARBA00006739"/>
    </source>
</evidence>
<evidence type="ECO:0000256" key="2">
    <source>
        <dbReference type="ARBA" id="ARBA00012704"/>
    </source>
</evidence>
<keyword evidence="5 6" id="KW-0808">Transferase</keyword>
<keyword evidence="6" id="KW-0256">Endoplasmic reticulum</keyword>
<dbReference type="EC" id="2.4.1.83" evidence="2 6"/>
<dbReference type="InterPro" id="IPR029044">
    <property type="entry name" value="Nucleotide-diphossugar_trans"/>
</dbReference>
<dbReference type="Pfam" id="PF00535">
    <property type="entry name" value="Glycos_transf_2"/>
    <property type="match status" value="1"/>
</dbReference>
<dbReference type="PANTHER" id="PTHR43398:SF1">
    <property type="entry name" value="DOLICHOL-PHOSPHATE MANNOSYLTRANSFERASE SUBUNIT 1"/>
    <property type="match status" value="1"/>
</dbReference>
<comment type="subcellular location">
    <subcellularLocation>
        <location evidence="6">Endoplasmic reticulum</location>
    </subcellularLocation>
</comment>
<dbReference type="GO" id="GO:0004582">
    <property type="term" value="F:dolichyl-phosphate beta-D-mannosyltransferase activity"/>
    <property type="evidence" value="ECO:0007669"/>
    <property type="project" value="UniProtKB-UniRule"/>
</dbReference>
<evidence type="ECO:0000259" key="8">
    <source>
        <dbReference type="Pfam" id="PF00535"/>
    </source>
</evidence>
<dbReference type="GO" id="GO:0009247">
    <property type="term" value="P:glycolipid biosynthetic process"/>
    <property type="evidence" value="ECO:0007669"/>
    <property type="project" value="TreeGrafter"/>
</dbReference>
<gene>
    <name evidence="9" type="ORF">GBAR_LOCUS7876</name>
</gene>
<feature type="region of interest" description="Disordered" evidence="7">
    <location>
        <begin position="1"/>
        <end position="24"/>
    </location>
</feature>
<name>A0AA35W9G7_GEOBA</name>
<proteinExistence type="inferred from homology"/>